<gene>
    <name evidence="1" type="ORF">DQQ01_01995</name>
</gene>
<evidence type="ECO:0000313" key="1">
    <source>
        <dbReference type="EMBL" id="AWY97122.1"/>
    </source>
</evidence>
<sequence length="152" mass="17707">MFLDSEPEVIYPAIESNAFGLPLMARKRTATLLYSTEEVLTVLEFFAVGDLSTAVLLRAVKGGVNLPQTNISAIFKVHLSLFLIAQFFITQLTLPHKKQIYNVYISQVFENVDNEKKSFLHRFFYNNFTLFWCGLWYDKHIKTGEAKRRYWL</sequence>
<keyword evidence="2" id="KW-1185">Reference proteome</keyword>
<protein>
    <submittedName>
        <fullName evidence="1">Uncharacterized protein</fullName>
    </submittedName>
</protein>
<organism evidence="1 2">
    <name type="scientific">Blautia argi</name>
    <dbReference type="NCBI Taxonomy" id="1912897"/>
    <lineage>
        <taxon>Bacteria</taxon>
        <taxon>Bacillati</taxon>
        <taxon>Bacillota</taxon>
        <taxon>Clostridia</taxon>
        <taxon>Lachnospirales</taxon>
        <taxon>Lachnospiraceae</taxon>
        <taxon>Blautia</taxon>
    </lineage>
</organism>
<dbReference type="Proteomes" id="UP000250003">
    <property type="component" value="Chromosome"/>
</dbReference>
<dbReference type="KEGG" id="blau:DQQ01_01995"/>
<name>A0A2Z4U7W2_9FIRM</name>
<reference evidence="2" key="1">
    <citation type="submission" date="2018-06" db="EMBL/GenBank/DDBJ databases">
        <title>Description of Blautia argi sp. nov., a new anaerobic isolated from dog feces.</title>
        <authorList>
            <person name="Chang Y.-H."/>
            <person name="Paek J."/>
            <person name="Shin Y."/>
        </authorList>
    </citation>
    <scope>NUCLEOTIDE SEQUENCE [LARGE SCALE GENOMIC DNA]</scope>
    <source>
        <strain evidence="2">KCTC 15426</strain>
    </source>
</reference>
<dbReference type="AlphaFoldDB" id="A0A2Z4U7W2"/>
<proteinExistence type="predicted"/>
<accession>A0A2Z4U7W2</accession>
<dbReference type="EMBL" id="CP030280">
    <property type="protein sequence ID" value="AWY97122.1"/>
    <property type="molecule type" value="Genomic_DNA"/>
</dbReference>
<evidence type="ECO:0000313" key="2">
    <source>
        <dbReference type="Proteomes" id="UP000250003"/>
    </source>
</evidence>